<dbReference type="InterPro" id="IPR015422">
    <property type="entry name" value="PyrdxlP-dep_Trfase_small"/>
</dbReference>
<evidence type="ECO:0000313" key="3">
    <source>
        <dbReference type="Proteomes" id="UP000297907"/>
    </source>
</evidence>
<dbReference type="Gene3D" id="3.90.1150.10">
    <property type="entry name" value="Aspartate Aminotransferase, domain 1"/>
    <property type="match status" value="1"/>
</dbReference>
<dbReference type="InterPro" id="IPR015424">
    <property type="entry name" value="PyrdxlP-dep_Trfase"/>
</dbReference>
<organism evidence="2 3">
    <name type="scientific">Cryobacterium adonitolivorans</name>
    <dbReference type="NCBI Taxonomy" id="1259189"/>
    <lineage>
        <taxon>Bacteria</taxon>
        <taxon>Bacillati</taxon>
        <taxon>Actinomycetota</taxon>
        <taxon>Actinomycetes</taxon>
        <taxon>Micrococcales</taxon>
        <taxon>Microbacteriaceae</taxon>
        <taxon>Cryobacterium</taxon>
    </lineage>
</organism>
<name>A0A4R8WGA2_9MICO</name>
<dbReference type="SUPFAM" id="SSF53383">
    <property type="entry name" value="PLP-dependent transferases"/>
    <property type="match status" value="1"/>
</dbReference>
<dbReference type="EMBL" id="SOFL01000005">
    <property type="protein sequence ID" value="TFC05975.1"/>
    <property type="molecule type" value="Genomic_DNA"/>
</dbReference>
<comment type="caution">
    <text evidence="2">The sequence shown here is derived from an EMBL/GenBank/DDBJ whole genome shotgun (WGS) entry which is preliminary data.</text>
</comment>
<evidence type="ECO:0000313" key="2">
    <source>
        <dbReference type="EMBL" id="TFC05975.1"/>
    </source>
</evidence>
<dbReference type="PANTHER" id="PTHR43586">
    <property type="entry name" value="CYSTEINE DESULFURASE"/>
    <property type="match status" value="1"/>
</dbReference>
<dbReference type="GO" id="GO:0008483">
    <property type="term" value="F:transaminase activity"/>
    <property type="evidence" value="ECO:0007669"/>
    <property type="project" value="UniProtKB-KW"/>
</dbReference>
<protein>
    <submittedName>
        <fullName evidence="2">Aminotransferase class V-fold PLP-dependent enzyme</fullName>
    </submittedName>
</protein>
<dbReference type="Pfam" id="PF00266">
    <property type="entry name" value="Aminotran_5"/>
    <property type="match status" value="1"/>
</dbReference>
<dbReference type="InterPro" id="IPR000192">
    <property type="entry name" value="Aminotrans_V_dom"/>
</dbReference>
<keyword evidence="2" id="KW-0032">Aminotransferase</keyword>
<dbReference type="PANTHER" id="PTHR43586:SF15">
    <property type="entry name" value="BLR3095 PROTEIN"/>
    <property type="match status" value="1"/>
</dbReference>
<dbReference type="Gene3D" id="3.40.640.10">
    <property type="entry name" value="Type I PLP-dependent aspartate aminotransferase-like (Major domain)"/>
    <property type="match status" value="1"/>
</dbReference>
<feature type="domain" description="Aminotransferase class V" evidence="1">
    <location>
        <begin position="124"/>
        <end position="365"/>
    </location>
</feature>
<dbReference type="Proteomes" id="UP000297907">
    <property type="component" value="Unassembled WGS sequence"/>
</dbReference>
<proteinExistence type="predicted"/>
<accession>A0A4R8WGA2</accession>
<evidence type="ECO:0000259" key="1">
    <source>
        <dbReference type="Pfam" id="PF00266"/>
    </source>
</evidence>
<reference evidence="2 3" key="1">
    <citation type="submission" date="2019-03" db="EMBL/GenBank/DDBJ databases">
        <title>Genomics of glacier-inhabiting Cryobacterium strains.</title>
        <authorList>
            <person name="Liu Q."/>
            <person name="Xin Y.-H."/>
        </authorList>
    </citation>
    <scope>NUCLEOTIDE SEQUENCE [LARGE SCALE GENOMIC DNA]</scope>
    <source>
        <strain evidence="2 3">RHLS22-1</strain>
    </source>
</reference>
<dbReference type="AlphaFoldDB" id="A0A4R8WGA2"/>
<dbReference type="InterPro" id="IPR015421">
    <property type="entry name" value="PyrdxlP-dep_Trfase_major"/>
</dbReference>
<sequence length="371" mass="38949">MDGFSEDPGYLDYGRIGPVSSAVAAETRGQTEILARARFGSLGHFGEQDLRMRHAVAAVTGFRADQIVSQPNTSMGLMHAMFGLTGDVLLSPADFPSLPFAASRAAEALHVATPLWLTAAGSENSAGHVTPGQVRDQLTPTTVAVAVSLVDSRTGFRVDLEGIRQVIGDRLLIVDAIQGFGAVDAAYEVADVVVSGGQKWVRAGWGTGFLALSDRAVERLTPVVSGFTGTEFVEPWDEVPPPAHAASAFRVTNGDGPAQARFATALEEIQAAGLPAIEALVCANVERLIDLADQFAIPVLSARDVRERAGLVVLAPPAERLTAFGAALHNHGVTVTTRGGTVRLSAHAHLADETVDMLRGAFTAYSATDAY</sequence>
<keyword evidence="2" id="KW-0808">Transferase</keyword>
<keyword evidence="3" id="KW-1185">Reference proteome</keyword>
<dbReference type="OrthoDB" id="4743071at2"/>
<gene>
    <name evidence="2" type="ORF">E3O42_02135</name>
</gene>